<name>X0UBM0_9ZZZZ</name>
<evidence type="ECO:0000313" key="1">
    <source>
        <dbReference type="EMBL" id="GAF96726.1"/>
    </source>
</evidence>
<organism evidence="1">
    <name type="scientific">marine sediment metagenome</name>
    <dbReference type="NCBI Taxonomy" id="412755"/>
    <lineage>
        <taxon>unclassified sequences</taxon>
        <taxon>metagenomes</taxon>
        <taxon>ecological metagenomes</taxon>
    </lineage>
</organism>
<comment type="caution">
    <text evidence="1">The sequence shown here is derived from an EMBL/GenBank/DDBJ whole genome shotgun (WGS) entry which is preliminary data.</text>
</comment>
<gene>
    <name evidence="1" type="ORF">S01H1_28366</name>
</gene>
<protein>
    <submittedName>
        <fullName evidence="1">Uncharacterized protein</fullName>
    </submittedName>
</protein>
<dbReference type="AlphaFoldDB" id="X0UBM0"/>
<accession>X0UBM0</accession>
<reference evidence="1" key="1">
    <citation type="journal article" date="2014" name="Front. Microbiol.">
        <title>High frequency of phylogenetically diverse reductive dehalogenase-homologous genes in deep subseafloor sedimentary metagenomes.</title>
        <authorList>
            <person name="Kawai M."/>
            <person name="Futagami T."/>
            <person name="Toyoda A."/>
            <person name="Takaki Y."/>
            <person name="Nishi S."/>
            <person name="Hori S."/>
            <person name="Arai W."/>
            <person name="Tsubouchi T."/>
            <person name="Morono Y."/>
            <person name="Uchiyama I."/>
            <person name="Ito T."/>
            <person name="Fujiyama A."/>
            <person name="Inagaki F."/>
            <person name="Takami H."/>
        </authorList>
    </citation>
    <scope>NUCLEOTIDE SEQUENCE</scope>
    <source>
        <strain evidence="1">Expedition CK06-06</strain>
    </source>
</reference>
<feature type="non-terminal residue" evidence="1">
    <location>
        <position position="1"/>
    </location>
</feature>
<dbReference type="EMBL" id="BARS01017335">
    <property type="protein sequence ID" value="GAF96726.1"/>
    <property type="molecule type" value="Genomic_DNA"/>
</dbReference>
<sequence length="44" mass="4913">GIMAPPAEQWTTLEKYRGSNAGTIVNGVLLYIKNNAFYTHKCLK</sequence>
<proteinExistence type="predicted"/>